<dbReference type="GO" id="GO:0004674">
    <property type="term" value="F:protein serine/threonine kinase activity"/>
    <property type="evidence" value="ECO:0007669"/>
    <property type="project" value="UniProtKB-KW"/>
</dbReference>
<proteinExistence type="predicted"/>
<keyword evidence="4" id="KW-1185">Reference proteome</keyword>
<gene>
    <name evidence="3" type="ordered locus">SCATT_p03990</name>
</gene>
<dbReference type="InterPro" id="IPR050267">
    <property type="entry name" value="Anti-sigma-factor_SerPK"/>
</dbReference>
<dbReference type="Gene3D" id="3.30.565.10">
    <property type="entry name" value="Histidine kinase-like ATPase, C-terminal domain"/>
    <property type="match status" value="1"/>
</dbReference>
<dbReference type="PATRIC" id="fig|1003195.11.peg.1284"/>
<dbReference type="Proteomes" id="UP000007842">
    <property type="component" value="Plasmid pSCATT"/>
</dbReference>
<accession>G8XFV3</accession>
<sequence length="138" mass="14863">MELMTQGREVPDLRVEFEGTADCIGRARDRAADFLSALARTRPPTGATCRDDILLAVSELVTNAVRHAPGPLTVCLRPAPDGVEVTVGDTSTVVPRPRPPDLATGTGGFGWPLVRQVSIDVRVLTRPDGKEIRALLPW</sequence>
<dbReference type="RefSeq" id="WP_014151771.1">
    <property type="nucleotide sequence ID" value="NC_016113.1"/>
</dbReference>
<protein>
    <submittedName>
        <fullName evidence="3">Regulatory protein</fullName>
    </submittedName>
</protein>
<dbReference type="HOGENOM" id="CLU_090336_22_0_11"/>
<dbReference type="InterPro" id="IPR003594">
    <property type="entry name" value="HATPase_dom"/>
</dbReference>
<name>F8JJX6_STREN</name>
<dbReference type="EMBL" id="CP003229">
    <property type="protein sequence ID" value="AEW98592.1"/>
    <property type="molecule type" value="Genomic_DNA"/>
</dbReference>
<geneLocation type="plasmid" evidence="3 4">
    <name>pSCATT</name>
</geneLocation>
<accession>F8JJX6</accession>
<dbReference type="Pfam" id="PF13581">
    <property type="entry name" value="HATPase_c_2"/>
    <property type="match status" value="1"/>
</dbReference>
<dbReference type="InterPro" id="IPR036890">
    <property type="entry name" value="HATPase_C_sf"/>
</dbReference>
<dbReference type="AlphaFoldDB" id="F8JJX6"/>
<dbReference type="PANTHER" id="PTHR35526">
    <property type="entry name" value="ANTI-SIGMA-F FACTOR RSBW-RELATED"/>
    <property type="match status" value="1"/>
</dbReference>
<keyword evidence="1" id="KW-0808">Transferase</keyword>
<evidence type="ECO:0000256" key="1">
    <source>
        <dbReference type="ARBA" id="ARBA00022527"/>
    </source>
</evidence>
<organism evidence="3 4">
    <name type="scientific">Streptantibioticus cattleyicolor (strain ATCC 35852 / DSM 46488 / JCM 4925 / NBRC 14057 / NRRL 8057)</name>
    <name type="common">Streptomyces cattleya</name>
    <dbReference type="NCBI Taxonomy" id="1003195"/>
    <lineage>
        <taxon>Bacteria</taxon>
        <taxon>Bacillati</taxon>
        <taxon>Actinomycetota</taxon>
        <taxon>Actinomycetes</taxon>
        <taxon>Kitasatosporales</taxon>
        <taxon>Streptomycetaceae</taxon>
        <taxon>Streptantibioticus</taxon>
    </lineage>
</organism>
<reference evidence="4" key="1">
    <citation type="submission" date="2011-12" db="EMBL/GenBank/DDBJ databases">
        <title>Complete genome sequence of Streptomyces cattleya strain DSM 46488.</title>
        <authorList>
            <person name="Ou H.-Y."/>
            <person name="Li P."/>
            <person name="Zhao C."/>
            <person name="O'Hagan D."/>
            <person name="Deng Z."/>
        </authorList>
    </citation>
    <scope>NUCLEOTIDE SEQUENCE [LARGE SCALE GENOMIC DNA]</scope>
    <source>
        <strain evidence="4">ATCC 35852 / DSM 46488 / JCM 4925 / NBRC 14057 / NRRL 8057</strain>
        <plasmid evidence="4">Plasmid pSCATT</plasmid>
    </source>
</reference>
<evidence type="ECO:0000259" key="2">
    <source>
        <dbReference type="Pfam" id="PF13581"/>
    </source>
</evidence>
<keyword evidence="1" id="KW-0418">Kinase</keyword>
<dbReference type="PANTHER" id="PTHR35526:SF3">
    <property type="entry name" value="ANTI-SIGMA-F FACTOR RSBW"/>
    <property type="match status" value="1"/>
</dbReference>
<dbReference type="OrthoDB" id="5184679at2"/>
<keyword evidence="1" id="KW-0723">Serine/threonine-protein kinase</keyword>
<dbReference type="CDD" id="cd16936">
    <property type="entry name" value="HATPase_RsbW-like"/>
    <property type="match status" value="1"/>
</dbReference>
<evidence type="ECO:0000313" key="4">
    <source>
        <dbReference type="Proteomes" id="UP000007842"/>
    </source>
</evidence>
<dbReference type="SUPFAM" id="SSF55874">
    <property type="entry name" value="ATPase domain of HSP90 chaperone/DNA topoisomerase II/histidine kinase"/>
    <property type="match status" value="1"/>
</dbReference>
<feature type="domain" description="Histidine kinase/HSP90-like ATPase" evidence="2">
    <location>
        <begin position="30"/>
        <end position="134"/>
    </location>
</feature>
<dbReference type="KEGG" id="scy:SCATT_p03990"/>
<evidence type="ECO:0000313" key="3">
    <source>
        <dbReference type="EMBL" id="AEW98592.1"/>
    </source>
</evidence>
<keyword evidence="3" id="KW-0614">Plasmid</keyword>
<dbReference type="KEGG" id="sct:SCAT_p1324"/>